<protein>
    <recommendedName>
        <fullName evidence="3">CCT domain-containing protein</fullName>
    </recommendedName>
</protein>
<gene>
    <name evidence="1" type="ORF">SteCoe_23924</name>
</gene>
<name>A0A1R2BIP9_9CILI</name>
<dbReference type="OrthoDB" id="325723at2759"/>
<dbReference type="Proteomes" id="UP000187209">
    <property type="component" value="Unassembled WGS sequence"/>
</dbReference>
<sequence length="165" mass="19017">MADFSNQIVAPIPVYLADRDLLSRLAKELQEERDKNFNLARDLAIEKHKTQQLECYLMSLTTLGEKKSNNDSFEDGIKKLPKNDSMDTLASSSDLNELKTQIGVYSPEIRKAKIMKYKEKIKKYRQKFHVSRSFTGRSVVAKIKPRVNGKFVKAESLNDFKELKD</sequence>
<evidence type="ECO:0000313" key="2">
    <source>
        <dbReference type="Proteomes" id="UP000187209"/>
    </source>
</evidence>
<dbReference type="EMBL" id="MPUH01000619">
    <property type="protein sequence ID" value="OMJ76652.1"/>
    <property type="molecule type" value="Genomic_DNA"/>
</dbReference>
<organism evidence="1 2">
    <name type="scientific">Stentor coeruleus</name>
    <dbReference type="NCBI Taxonomy" id="5963"/>
    <lineage>
        <taxon>Eukaryota</taxon>
        <taxon>Sar</taxon>
        <taxon>Alveolata</taxon>
        <taxon>Ciliophora</taxon>
        <taxon>Postciliodesmatophora</taxon>
        <taxon>Heterotrichea</taxon>
        <taxon>Heterotrichida</taxon>
        <taxon>Stentoridae</taxon>
        <taxon>Stentor</taxon>
    </lineage>
</organism>
<reference evidence="1 2" key="1">
    <citation type="submission" date="2016-11" db="EMBL/GenBank/DDBJ databases">
        <title>The macronuclear genome of Stentor coeruleus: a giant cell with tiny introns.</title>
        <authorList>
            <person name="Slabodnick M."/>
            <person name="Ruby J.G."/>
            <person name="Reiff S.B."/>
            <person name="Swart E.C."/>
            <person name="Gosai S."/>
            <person name="Prabakaran S."/>
            <person name="Witkowska E."/>
            <person name="Larue G.E."/>
            <person name="Fisher S."/>
            <person name="Freeman R.M."/>
            <person name="Gunawardena J."/>
            <person name="Chu W."/>
            <person name="Stover N.A."/>
            <person name="Gregory B.D."/>
            <person name="Nowacki M."/>
            <person name="Derisi J."/>
            <person name="Roy S.W."/>
            <person name="Marshall W.F."/>
            <person name="Sood P."/>
        </authorList>
    </citation>
    <scope>NUCLEOTIDE SEQUENCE [LARGE SCALE GENOMIC DNA]</scope>
    <source>
        <strain evidence="1">WM001</strain>
    </source>
</reference>
<evidence type="ECO:0008006" key="3">
    <source>
        <dbReference type="Google" id="ProtNLM"/>
    </source>
</evidence>
<accession>A0A1R2BIP9</accession>
<comment type="caution">
    <text evidence="1">The sequence shown here is derived from an EMBL/GenBank/DDBJ whole genome shotgun (WGS) entry which is preliminary data.</text>
</comment>
<evidence type="ECO:0000313" key="1">
    <source>
        <dbReference type="EMBL" id="OMJ76652.1"/>
    </source>
</evidence>
<keyword evidence="2" id="KW-1185">Reference proteome</keyword>
<proteinExistence type="predicted"/>
<dbReference type="AlphaFoldDB" id="A0A1R2BIP9"/>